<reference evidence="4 5" key="1">
    <citation type="submission" date="2020-11" db="EMBL/GenBank/DDBJ databases">
        <authorList>
            <person name="Wallbank WR R."/>
            <person name="Pardo Diaz C."/>
            <person name="Kozak K."/>
            <person name="Martin S."/>
            <person name="Jiggins C."/>
            <person name="Moest M."/>
            <person name="Warren A I."/>
            <person name="Generalovic N T."/>
            <person name="Byers J.R.P. K."/>
            <person name="Montejo-Kovacevich G."/>
            <person name="Yen C E."/>
        </authorList>
    </citation>
    <scope>NUCLEOTIDE SEQUENCE [LARGE SCALE GENOMIC DNA]</scope>
</reference>
<dbReference type="Gene3D" id="3.40.50.720">
    <property type="entry name" value="NAD(P)-binding Rossmann-like Domain"/>
    <property type="match status" value="1"/>
</dbReference>
<protein>
    <recommendedName>
        <fullName evidence="6">Farnesol dehydrogenase</fullName>
    </recommendedName>
</protein>
<dbReference type="OrthoDB" id="1933717at2759"/>
<sequence>MERWQNKVAVVTGASSGIGAAVVKDLLEAGLAVAGLARRYERMIVLRNSLPAEQQSRFHPIRCDVSNEEDVKQTFGWIENNLGGTDILVNNAGIAKRGLCLITPDNTTPIRETIETNVMGVVYCTREAFNSMKNRNFDGHILIVNSVAGYQIWNFMNTGLSSMNMYAPSKFAITAMTETYRQEFANVGTKVKITSISPGLVDTEIISDNMRDRPMLKPEDISKAILFAISTPPHVQIHELTIKPVGENF</sequence>
<dbReference type="SUPFAM" id="SSF51735">
    <property type="entry name" value="NAD(P)-binding Rossmann-fold domains"/>
    <property type="match status" value="1"/>
</dbReference>
<dbReference type="Proteomes" id="UP000594454">
    <property type="component" value="Chromosome 1"/>
</dbReference>
<accession>A0A7R8UE62</accession>
<dbReference type="PRINTS" id="PR00081">
    <property type="entry name" value="GDHRDH"/>
</dbReference>
<name>A0A7R8UE62_HERIL</name>
<evidence type="ECO:0008006" key="6">
    <source>
        <dbReference type="Google" id="ProtNLM"/>
    </source>
</evidence>
<keyword evidence="2" id="KW-0560">Oxidoreductase</keyword>
<dbReference type="FunFam" id="3.40.50.720:FF:000047">
    <property type="entry name" value="NADP-dependent L-serine/L-allo-threonine dehydrogenase"/>
    <property type="match status" value="1"/>
</dbReference>
<dbReference type="OMA" id="AQNIFPN"/>
<evidence type="ECO:0000256" key="3">
    <source>
        <dbReference type="RuleBase" id="RU000363"/>
    </source>
</evidence>
<evidence type="ECO:0000256" key="1">
    <source>
        <dbReference type="ARBA" id="ARBA00006484"/>
    </source>
</evidence>
<evidence type="ECO:0000313" key="4">
    <source>
        <dbReference type="EMBL" id="CAD7079073.1"/>
    </source>
</evidence>
<dbReference type="InterPro" id="IPR002347">
    <property type="entry name" value="SDR_fam"/>
</dbReference>
<dbReference type="AlphaFoldDB" id="A0A7R8UE62"/>
<dbReference type="Pfam" id="PF00106">
    <property type="entry name" value="adh_short"/>
    <property type="match status" value="1"/>
</dbReference>
<dbReference type="InterPro" id="IPR036291">
    <property type="entry name" value="NAD(P)-bd_dom_sf"/>
</dbReference>
<evidence type="ECO:0000256" key="2">
    <source>
        <dbReference type="ARBA" id="ARBA00023002"/>
    </source>
</evidence>
<dbReference type="PANTHER" id="PTHR43115:SF4">
    <property type="entry name" value="DEHYDROGENASE_REDUCTASE SDR FAMILY MEMBER 11"/>
    <property type="match status" value="1"/>
</dbReference>
<comment type="similarity">
    <text evidence="1 3">Belongs to the short-chain dehydrogenases/reductases (SDR) family.</text>
</comment>
<dbReference type="InParanoid" id="A0A7R8UE62"/>
<evidence type="ECO:0000313" key="5">
    <source>
        <dbReference type="Proteomes" id="UP000594454"/>
    </source>
</evidence>
<proteinExistence type="inferred from homology"/>
<dbReference type="GO" id="GO:0016616">
    <property type="term" value="F:oxidoreductase activity, acting on the CH-OH group of donors, NAD or NADP as acceptor"/>
    <property type="evidence" value="ECO:0007669"/>
    <property type="project" value="UniProtKB-ARBA"/>
</dbReference>
<dbReference type="FunCoup" id="A0A7R8UE62">
    <property type="interactions" value="180"/>
</dbReference>
<organism evidence="4 5">
    <name type="scientific">Hermetia illucens</name>
    <name type="common">Black soldier fly</name>
    <dbReference type="NCBI Taxonomy" id="343691"/>
    <lineage>
        <taxon>Eukaryota</taxon>
        <taxon>Metazoa</taxon>
        <taxon>Ecdysozoa</taxon>
        <taxon>Arthropoda</taxon>
        <taxon>Hexapoda</taxon>
        <taxon>Insecta</taxon>
        <taxon>Pterygota</taxon>
        <taxon>Neoptera</taxon>
        <taxon>Endopterygota</taxon>
        <taxon>Diptera</taxon>
        <taxon>Brachycera</taxon>
        <taxon>Stratiomyomorpha</taxon>
        <taxon>Stratiomyidae</taxon>
        <taxon>Hermetiinae</taxon>
        <taxon>Hermetia</taxon>
    </lineage>
</organism>
<keyword evidence="5" id="KW-1185">Reference proteome</keyword>
<gene>
    <name evidence="4" type="ORF">HERILL_LOCUS2307</name>
</gene>
<dbReference type="EMBL" id="LR899009">
    <property type="protein sequence ID" value="CAD7079073.1"/>
    <property type="molecule type" value="Genomic_DNA"/>
</dbReference>
<dbReference type="PANTHER" id="PTHR43115">
    <property type="entry name" value="DEHYDROGENASE/REDUCTASE SDR FAMILY MEMBER 11"/>
    <property type="match status" value="1"/>
</dbReference>
<dbReference type="PRINTS" id="PR00080">
    <property type="entry name" value="SDRFAMILY"/>
</dbReference>